<dbReference type="InterPro" id="IPR011990">
    <property type="entry name" value="TPR-like_helical_dom_sf"/>
</dbReference>
<evidence type="ECO:0008006" key="5">
    <source>
        <dbReference type="Google" id="ProtNLM"/>
    </source>
</evidence>
<sequence>MPHEPLNDQYTYSSVLKACADSKGILVGKAVHCHILRSGIHTSRIVGNSLLNMYSATCLTLDNGSDCGYVKRKRFSEAVRCFVMMMRLGIKGDVRVADLVQNGLDKEALMLAYEMQNLGVAIDDITIASCFLDMYAKCNMIREAQAIFQSNFTNDKDQATWNAMITGNTQNGLIKQSFVVFKEMLEQNLKPNAVTLASILHAANQELFENSGLLGMGRKALTLFYSLWQNGLEPDAITSVAVLFELMGEEYGIQPSAEHYEAHNFSELLSVVDNVLGKWGSLLAACRVHVNFELGKIVSSKLLELEGSDGISGHHVLLSNIYAEEGNWQCVDNVRRRMRVMGLSKEVGCSWIDTSGYPLCFVSKDKKHPQYLN</sequence>
<reference evidence="3" key="1">
    <citation type="journal article" date="2012" name="Nature">
        <title>The tomato genome sequence provides insights into fleshy fruit evolution.</title>
        <authorList>
            <consortium name="Tomato Genome Consortium"/>
        </authorList>
    </citation>
    <scope>NUCLEOTIDE SEQUENCE [LARGE SCALE GENOMIC DNA]</scope>
    <source>
        <strain evidence="3">cv. Heinz 1706</strain>
    </source>
</reference>
<protein>
    <recommendedName>
        <fullName evidence="5">Pentatricopeptide repeat-containing protein</fullName>
    </recommendedName>
</protein>
<evidence type="ECO:0000256" key="1">
    <source>
        <dbReference type="ARBA" id="ARBA00022737"/>
    </source>
</evidence>
<dbReference type="InterPro" id="IPR046960">
    <property type="entry name" value="PPR_At4g14850-like_plant"/>
</dbReference>
<dbReference type="Pfam" id="PF01535">
    <property type="entry name" value="PPR"/>
    <property type="match status" value="1"/>
</dbReference>
<evidence type="ECO:0000256" key="2">
    <source>
        <dbReference type="PROSITE-ProRule" id="PRU00708"/>
    </source>
</evidence>
<dbReference type="GO" id="GO:0009451">
    <property type="term" value="P:RNA modification"/>
    <property type="evidence" value="ECO:0007669"/>
    <property type="project" value="InterPro"/>
</dbReference>
<dbReference type="PROSITE" id="PS51375">
    <property type="entry name" value="PPR"/>
    <property type="match status" value="1"/>
</dbReference>
<dbReference type="InterPro" id="IPR046848">
    <property type="entry name" value="E_motif"/>
</dbReference>
<proteinExistence type="predicted"/>
<dbReference type="AlphaFoldDB" id="A0A3Q7ISW4"/>
<dbReference type="GO" id="GO:0003723">
    <property type="term" value="F:RNA binding"/>
    <property type="evidence" value="ECO:0007669"/>
    <property type="project" value="InterPro"/>
</dbReference>
<dbReference type="PANTHER" id="PTHR47926">
    <property type="entry name" value="PENTATRICOPEPTIDE REPEAT-CONTAINING PROTEIN"/>
    <property type="match status" value="1"/>
</dbReference>
<dbReference type="Gramene" id="Solyc11g017330.2.1">
    <property type="protein sequence ID" value="Solyc11g017330.2.1"/>
    <property type="gene ID" value="Solyc11g017330.2"/>
</dbReference>
<reference evidence="3" key="2">
    <citation type="submission" date="2019-01" db="UniProtKB">
        <authorList>
            <consortium name="EnsemblPlants"/>
        </authorList>
    </citation>
    <scope>IDENTIFICATION</scope>
    <source>
        <strain evidence="3">cv. Heinz 1706</strain>
    </source>
</reference>
<organism evidence="3">
    <name type="scientific">Solanum lycopersicum</name>
    <name type="common">Tomato</name>
    <name type="synonym">Lycopersicon esculentum</name>
    <dbReference type="NCBI Taxonomy" id="4081"/>
    <lineage>
        <taxon>Eukaryota</taxon>
        <taxon>Viridiplantae</taxon>
        <taxon>Streptophyta</taxon>
        <taxon>Embryophyta</taxon>
        <taxon>Tracheophyta</taxon>
        <taxon>Spermatophyta</taxon>
        <taxon>Magnoliopsida</taxon>
        <taxon>eudicotyledons</taxon>
        <taxon>Gunneridae</taxon>
        <taxon>Pentapetalae</taxon>
        <taxon>asterids</taxon>
        <taxon>lamiids</taxon>
        <taxon>Solanales</taxon>
        <taxon>Solanaceae</taxon>
        <taxon>Solanoideae</taxon>
        <taxon>Solaneae</taxon>
        <taxon>Solanum</taxon>
        <taxon>Solanum subgen. Lycopersicon</taxon>
    </lineage>
</organism>
<dbReference type="InParanoid" id="A0A3Q7ISW4"/>
<dbReference type="Pfam" id="PF20431">
    <property type="entry name" value="E_motif"/>
    <property type="match status" value="1"/>
</dbReference>
<feature type="repeat" description="PPR" evidence="2">
    <location>
        <begin position="157"/>
        <end position="191"/>
    </location>
</feature>
<dbReference type="PaxDb" id="4081-Solyc11g017340.1.1"/>
<dbReference type="NCBIfam" id="TIGR00756">
    <property type="entry name" value="PPR"/>
    <property type="match status" value="2"/>
</dbReference>
<evidence type="ECO:0000313" key="4">
    <source>
        <dbReference type="Proteomes" id="UP000004994"/>
    </source>
</evidence>
<keyword evidence="4" id="KW-1185">Reference proteome</keyword>
<dbReference type="Pfam" id="PF13041">
    <property type="entry name" value="PPR_2"/>
    <property type="match status" value="1"/>
</dbReference>
<dbReference type="Proteomes" id="UP000004994">
    <property type="component" value="Chromosome 11"/>
</dbReference>
<keyword evidence="1" id="KW-0677">Repeat</keyword>
<name>A0A3Q7ISW4_SOLLC</name>
<evidence type="ECO:0000313" key="3">
    <source>
        <dbReference type="EnsemblPlants" id="Solyc11g017330.2.1"/>
    </source>
</evidence>
<accession>A0A3Q7ISW4</accession>
<dbReference type="EnsemblPlants" id="Solyc11g017330.2.1">
    <property type="protein sequence ID" value="Solyc11g017330.2.1"/>
    <property type="gene ID" value="Solyc11g017330.2"/>
</dbReference>
<dbReference type="Gene3D" id="1.25.40.10">
    <property type="entry name" value="Tetratricopeptide repeat domain"/>
    <property type="match status" value="2"/>
</dbReference>
<dbReference type="PANTHER" id="PTHR47926:SF347">
    <property type="entry name" value="PENTATRICOPEPTIDE REPEAT-CONTAINING PROTEIN"/>
    <property type="match status" value="1"/>
</dbReference>
<dbReference type="InterPro" id="IPR002885">
    <property type="entry name" value="PPR_rpt"/>
</dbReference>